<name>A0A0X8JEL3_ACTRD</name>
<evidence type="ECO:0000256" key="2">
    <source>
        <dbReference type="SAM" id="Phobius"/>
    </source>
</evidence>
<keyword evidence="2" id="KW-0812">Transmembrane</keyword>
<dbReference type="Proteomes" id="UP000065220">
    <property type="component" value="Chromosome"/>
</dbReference>
<proteinExistence type="predicted"/>
<dbReference type="AlphaFoldDB" id="A0A0X8JEL3"/>
<keyword evidence="4" id="KW-1185">Reference proteome</keyword>
<gene>
    <name evidence="3" type="ORF">AXF14_05315</name>
</gene>
<protein>
    <submittedName>
        <fullName evidence="3">Uncharacterized protein</fullName>
    </submittedName>
</protein>
<feature type="compositionally biased region" description="Basic and acidic residues" evidence="1">
    <location>
        <begin position="64"/>
        <end position="74"/>
    </location>
</feature>
<evidence type="ECO:0000256" key="1">
    <source>
        <dbReference type="SAM" id="MobiDB-lite"/>
    </source>
</evidence>
<evidence type="ECO:0000313" key="3">
    <source>
        <dbReference type="EMBL" id="AMD87117.1"/>
    </source>
</evidence>
<keyword evidence="2" id="KW-1133">Transmembrane helix</keyword>
<feature type="region of interest" description="Disordered" evidence="1">
    <location>
        <begin position="64"/>
        <end position="83"/>
    </location>
</feature>
<keyword evidence="2" id="KW-0472">Membrane</keyword>
<reference evidence="4" key="1">
    <citation type="submission" date="2016-02" db="EMBL/GenBank/DDBJ databases">
        <authorList>
            <person name="Holder M.E."/>
            <person name="Ajami N.J."/>
            <person name="Petrosino J.F."/>
        </authorList>
    </citation>
    <scope>NUCLEOTIDE SEQUENCE [LARGE SCALE GENOMIC DNA]</scope>
    <source>
        <strain evidence="4">CCUG 36733</strain>
    </source>
</reference>
<feature type="transmembrane region" description="Helical" evidence="2">
    <location>
        <begin position="12"/>
        <end position="29"/>
    </location>
</feature>
<dbReference type="EMBL" id="CP014228">
    <property type="protein sequence ID" value="AMD87117.1"/>
    <property type="molecule type" value="Genomic_DNA"/>
</dbReference>
<feature type="transmembrane region" description="Helical" evidence="2">
    <location>
        <begin position="41"/>
        <end position="61"/>
    </location>
</feature>
<organism evidence="3 4">
    <name type="scientific">Actinomyces radicidentis</name>
    <dbReference type="NCBI Taxonomy" id="111015"/>
    <lineage>
        <taxon>Bacteria</taxon>
        <taxon>Bacillati</taxon>
        <taxon>Actinomycetota</taxon>
        <taxon>Actinomycetes</taxon>
        <taxon>Actinomycetales</taxon>
        <taxon>Actinomycetaceae</taxon>
        <taxon>Actinomyces</taxon>
    </lineage>
</organism>
<dbReference type="KEGG" id="ard:AXF14_05315"/>
<sequence length="83" mass="8875">MTGKTTKPREYKIATGFFLLFLIIAWIIPQVTTWSQGATNAAVIGAVVIAVVGSLAIAVRGSRKAEGRARRPEETVGSAPSRY</sequence>
<accession>A0A0X8JEL3</accession>
<evidence type="ECO:0000313" key="4">
    <source>
        <dbReference type="Proteomes" id="UP000065220"/>
    </source>
</evidence>
<dbReference type="RefSeq" id="WP_067941453.1">
    <property type="nucleotide sequence ID" value="NZ_CAUSVG010000074.1"/>
</dbReference>